<evidence type="ECO:0000313" key="4">
    <source>
        <dbReference type="Proteomes" id="UP001157418"/>
    </source>
</evidence>
<evidence type="ECO:0000259" key="2">
    <source>
        <dbReference type="PROSITE" id="PS50011"/>
    </source>
</evidence>
<name>A0AAU9M6M2_9ASTR</name>
<feature type="domain" description="Protein kinase" evidence="2">
    <location>
        <begin position="1"/>
        <end position="177"/>
    </location>
</feature>
<dbReference type="SUPFAM" id="SSF56112">
    <property type="entry name" value="Protein kinase-like (PK-like)"/>
    <property type="match status" value="2"/>
</dbReference>
<dbReference type="Proteomes" id="UP001157418">
    <property type="component" value="Unassembled WGS sequence"/>
</dbReference>
<dbReference type="InterPro" id="IPR017441">
    <property type="entry name" value="Protein_kinase_ATP_BS"/>
</dbReference>
<dbReference type="AlphaFoldDB" id="A0AAU9M6M2"/>
<keyword evidence="1" id="KW-0547">Nucleotide-binding</keyword>
<comment type="caution">
    <text evidence="3">The sequence shown here is derived from an EMBL/GenBank/DDBJ whole genome shotgun (WGS) entry which is preliminary data.</text>
</comment>
<dbReference type="PROSITE" id="PS50011">
    <property type="entry name" value="PROTEIN_KINASE_DOM"/>
    <property type="match status" value="1"/>
</dbReference>
<dbReference type="InterPro" id="IPR011009">
    <property type="entry name" value="Kinase-like_dom_sf"/>
</dbReference>
<dbReference type="PROSITE" id="PS00107">
    <property type="entry name" value="PROTEIN_KINASE_ATP"/>
    <property type="match status" value="1"/>
</dbReference>
<dbReference type="GO" id="GO:0005524">
    <property type="term" value="F:ATP binding"/>
    <property type="evidence" value="ECO:0007669"/>
    <property type="project" value="UniProtKB-UniRule"/>
</dbReference>
<dbReference type="GO" id="GO:0004672">
    <property type="term" value="F:protein kinase activity"/>
    <property type="evidence" value="ECO:0007669"/>
    <property type="project" value="InterPro"/>
</dbReference>
<keyword evidence="4" id="KW-1185">Reference proteome</keyword>
<reference evidence="3 4" key="1">
    <citation type="submission" date="2022-01" db="EMBL/GenBank/DDBJ databases">
        <authorList>
            <person name="Xiong W."/>
            <person name="Schranz E."/>
        </authorList>
    </citation>
    <scope>NUCLEOTIDE SEQUENCE [LARGE SCALE GENOMIC DNA]</scope>
</reference>
<evidence type="ECO:0000313" key="3">
    <source>
        <dbReference type="EMBL" id="CAH1422736.1"/>
    </source>
</evidence>
<dbReference type="PANTHER" id="PTHR45631">
    <property type="entry name" value="OS07G0107800 PROTEIN-RELATED"/>
    <property type="match status" value="1"/>
</dbReference>
<gene>
    <name evidence="3" type="ORF">LVIROSA_LOCUS10052</name>
</gene>
<evidence type="ECO:0000256" key="1">
    <source>
        <dbReference type="PROSITE-ProRule" id="PRU10141"/>
    </source>
</evidence>
<dbReference type="Gene3D" id="3.30.200.20">
    <property type="entry name" value="Phosphorylase Kinase, domain 1"/>
    <property type="match status" value="1"/>
</dbReference>
<feature type="binding site" evidence="1">
    <location>
        <position position="46"/>
    </location>
    <ligand>
        <name>ATP</name>
        <dbReference type="ChEBI" id="CHEBI:30616"/>
    </ligand>
</feature>
<accession>A0AAU9M6M2</accession>
<proteinExistence type="predicted"/>
<dbReference type="InterPro" id="IPR000719">
    <property type="entry name" value="Prot_kinase_dom"/>
</dbReference>
<dbReference type="EMBL" id="CAKMRJ010001112">
    <property type="protein sequence ID" value="CAH1422736.1"/>
    <property type="molecule type" value="Genomic_DNA"/>
</dbReference>
<dbReference type="PANTHER" id="PTHR45631:SF202">
    <property type="entry name" value="SENESCENCE-INDUCED RECEPTOR-LIKE SERINE_THREONINE-PROTEIN KINASE"/>
    <property type="match status" value="1"/>
</dbReference>
<sequence>MQTIRKQQYTYSELQSITDNFKVFIGKGGFGTVYHGSIDDTEVAVKMLSESSLQGDKEFQAEKLAPTYISTAVAGTPGYLEPEYYTSIRLTEKSDVYSFGIMLLNHRTTIYEENNINISRWVNLKLEGGKMKNIVDPRLLGDFDINSAWKAVELAMACVVRTPRRRPAMNEVVIELIDCLVMERARQETKTMQLSGLGSLNQQIIYDPNPR</sequence>
<protein>
    <recommendedName>
        <fullName evidence="2">Protein kinase domain-containing protein</fullName>
    </recommendedName>
</protein>
<dbReference type="Gene3D" id="1.10.510.10">
    <property type="entry name" value="Transferase(Phosphotransferase) domain 1"/>
    <property type="match status" value="1"/>
</dbReference>
<keyword evidence="1" id="KW-0067">ATP-binding</keyword>
<organism evidence="3 4">
    <name type="scientific">Lactuca virosa</name>
    <dbReference type="NCBI Taxonomy" id="75947"/>
    <lineage>
        <taxon>Eukaryota</taxon>
        <taxon>Viridiplantae</taxon>
        <taxon>Streptophyta</taxon>
        <taxon>Embryophyta</taxon>
        <taxon>Tracheophyta</taxon>
        <taxon>Spermatophyta</taxon>
        <taxon>Magnoliopsida</taxon>
        <taxon>eudicotyledons</taxon>
        <taxon>Gunneridae</taxon>
        <taxon>Pentapetalae</taxon>
        <taxon>asterids</taxon>
        <taxon>campanulids</taxon>
        <taxon>Asterales</taxon>
        <taxon>Asteraceae</taxon>
        <taxon>Cichorioideae</taxon>
        <taxon>Cichorieae</taxon>
        <taxon>Lactucinae</taxon>
        <taxon>Lactuca</taxon>
    </lineage>
</organism>